<comment type="caution">
    <text evidence="7">The sequence shown here is derived from an EMBL/GenBank/DDBJ whole genome shotgun (WGS) entry which is preliminary data.</text>
</comment>
<dbReference type="Pfam" id="PF03631">
    <property type="entry name" value="Virul_fac_BrkB"/>
    <property type="match status" value="1"/>
</dbReference>
<feature type="transmembrane region" description="Helical" evidence="6">
    <location>
        <begin position="150"/>
        <end position="171"/>
    </location>
</feature>
<evidence type="ECO:0000256" key="2">
    <source>
        <dbReference type="ARBA" id="ARBA00022475"/>
    </source>
</evidence>
<gene>
    <name evidence="7" type="primary">yhjD</name>
    <name evidence="7" type="ORF">IT779_14430</name>
</gene>
<feature type="transmembrane region" description="Helical" evidence="6">
    <location>
        <begin position="192"/>
        <end position="215"/>
    </location>
</feature>
<feature type="transmembrane region" description="Helical" evidence="6">
    <location>
        <begin position="38"/>
        <end position="66"/>
    </location>
</feature>
<dbReference type="PANTHER" id="PTHR30213:SF1">
    <property type="entry name" value="INNER MEMBRANE PROTEIN YHJD"/>
    <property type="match status" value="1"/>
</dbReference>
<proteinExistence type="predicted"/>
<keyword evidence="5 6" id="KW-0472">Membrane</keyword>
<evidence type="ECO:0000256" key="5">
    <source>
        <dbReference type="ARBA" id="ARBA00023136"/>
    </source>
</evidence>
<evidence type="ECO:0000256" key="3">
    <source>
        <dbReference type="ARBA" id="ARBA00022692"/>
    </source>
</evidence>
<dbReference type="EMBL" id="JADMLG010000005">
    <property type="protein sequence ID" value="MBH0777475.1"/>
    <property type="molecule type" value="Genomic_DNA"/>
</dbReference>
<feature type="transmembrane region" description="Helical" evidence="6">
    <location>
        <begin position="314"/>
        <end position="335"/>
    </location>
</feature>
<feature type="transmembrane region" description="Helical" evidence="6">
    <location>
        <begin position="227"/>
        <end position="249"/>
    </location>
</feature>
<comment type="subcellular location">
    <subcellularLocation>
        <location evidence="1">Cell membrane</location>
        <topology evidence="1">Multi-pass membrane protein</topology>
    </subcellularLocation>
</comment>
<evidence type="ECO:0000256" key="4">
    <source>
        <dbReference type="ARBA" id="ARBA00022989"/>
    </source>
</evidence>
<dbReference type="NCBIfam" id="TIGR00766">
    <property type="entry name" value="inner membrane protein YhjD"/>
    <property type="match status" value="1"/>
</dbReference>
<protein>
    <submittedName>
        <fullName evidence="7">Inner membrane protein YhjD</fullName>
    </submittedName>
</protein>
<evidence type="ECO:0000256" key="1">
    <source>
        <dbReference type="ARBA" id="ARBA00004651"/>
    </source>
</evidence>
<organism evidence="7 8">
    <name type="scientific">Nocardia bovistercoris</name>
    <dbReference type="NCBI Taxonomy" id="2785916"/>
    <lineage>
        <taxon>Bacteria</taxon>
        <taxon>Bacillati</taxon>
        <taxon>Actinomycetota</taxon>
        <taxon>Actinomycetes</taxon>
        <taxon>Mycobacteriales</taxon>
        <taxon>Nocardiaceae</taxon>
        <taxon>Nocardia</taxon>
    </lineage>
</organism>
<name>A0A931ICT4_9NOCA</name>
<dbReference type="GO" id="GO:0005886">
    <property type="term" value="C:plasma membrane"/>
    <property type="evidence" value="ECO:0007669"/>
    <property type="project" value="UniProtKB-SubCell"/>
</dbReference>
<dbReference type="Proteomes" id="UP000655751">
    <property type="component" value="Unassembled WGS sequence"/>
</dbReference>
<sequence>MQVIDNIKAGAERRVQARPWLDHLIRAGGRYQRQRGDYYAAGITYFTVLSLFPLLMVAFAVAGFVLNSRPDLLVEMQDKIVETIPGSLGDQINQLIDQAVQSRGTVGVLGLLGAAYAGLGWMANLRAALTEQWDQKTQESNWVVSKLSDLVALVGLGMAFLASFVLSALASSELGSGLLRGLGLDEAPGARLLLGLLSIVLAVLANWAVFAWIIARLPREPVTVRSAAKAALLAAVAFEIFKYFATIYLQIVLRSPAGATFGSIIGLMVFSYITYRIVLFATAWAATASDNLREADIPVPGPALIRPRVVTRPGFAPASAYFGVGALAALALALLRRRR</sequence>
<dbReference type="RefSeq" id="WP_196149819.1">
    <property type="nucleotide sequence ID" value="NZ_JADMLG010000005.1"/>
</dbReference>
<dbReference type="AlphaFoldDB" id="A0A931ICT4"/>
<dbReference type="PANTHER" id="PTHR30213">
    <property type="entry name" value="INNER MEMBRANE PROTEIN YHJD"/>
    <property type="match status" value="1"/>
</dbReference>
<keyword evidence="4 6" id="KW-1133">Transmembrane helix</keyword>
<evidence type="ECO:0000313" key="7">
    <source>
        <dbReference type="EMBL" id="MBH0777475.1"/>
    </source>
</evidence>
<dbReference type="InterPro" id="IPR017039">
    <property type="entry name" value="Virul_fac_BrkB"/>
</dbReference>
<accession>A0A931ICT4</accession>
<dbReference type="InterPro" id="IPR005274">
    <property type="entry name" value="IM_pro_YhjD"/>
</dbReference>
<evidence type="ECO:0000313" key="8">
    <source>
        <dbReference type="Proteomes" id="UP000655751"/>
    </source>
</evidence>
<keyword evidence="8" id="KW-1185">Reference proteome</keyword>
<reference evidence="7" key="1">
    <citation type="submission" date="2020-11" db="EMBL/GenBank/DDBJ databases">
        <title>Nocardia NEAU-351.nov., a novel actinomycete isolated from the cow dung.</title>
        <authorList>
            <person name="Zhang X."/>
        </authorList>
    </citation>
    <scope>NUCLEOTIDE SEQUENCE</scope>
    <source>
        <strain evidence="7">NEAU-351</strain>
    </source>
</reference>
<keyword evidence="3 6" id="KW-0812">Transmembrane</keyword>
<keyword evidence="2" id="KW-1003">Cell membrane</keyword>
<feature type="transmembrane region" description="Helical" evidence="6">
    <location>
        <begin position="261"/>
        <end position="286"/>
    </location>
</feature>
<evidence type="ECO:0000256" key="6">
    <source>
        <dbReference type="SAM" id="Phobius"/>
    </source>
</evidence>